<dbReference type="InterPro" id="IPR019734">
    <property type="entry name" value="TPR_rpt"/>
</dbReference>
<feature type="domain" description="DUF5107" evidence="4">
    <location>
        <begin position="44"/>
        <end position="349"/>
    </location>
</feature>
<evidence type="ECO:0000313" key="5">
    <source>
        <dbReference type="EMBL" id="RTE54068.1"/>
    </source>
</evidence>
<comment type="caution">
    <text evidence="5">The sequence shown here is derived from an EMBL/GenBank/DDBJ whole genome shotgun (WGS) entry which is preliminary data.</text>
</comment>
<dbReference type="PANTHER" id="PTHR45586:SF13">
    <property type="entry name" value="TPR-REPEAT-CONTAINING PROTEIN"/>
    <property type="match status" value="1"/>
</dbReference>
<evidence type="ECO:0000259" key="4">
    <source>
        <dbReference type="Pfam" id="PF17128"/>
    </source>
</evidence>
<evidence type="ECO:0000313" key="6">
    <source>
        <dbReference type="Proteomes" id="UP000267585"/>
    </source>
</evidence>
<gene>
    <name evidence="5" type="ORF">EHW67_09080</name>
</gene>
<sequence>MKYLNVLIVTFSMMHAIYSQKATVREENLNMKTYMFGDPDPVPNINRIYPYFRFDGYTDQGEYRDWKMVVLENDYIKVYVSPEVGGKIWGAIEKSTGKEFMYFNEVVKFRDVAMRGAWTSGGLEYNFGDIGHIPTCATPVDYALKEYPNGSVSCVVGALDLPSRTKWNVEIKLHPDRAYFETIATWENSSEVPVTYYHWMNAAAKADGDLEFIYPGNKRIGHGGELGEWPIDSGRDISRYENNDFGIYKSYHIIDSYSDYFGGYWQEDDFGFGHYADYVDKPGKKIWIWGLSDQGMIWEELLTDSNGQYIEYQAGKLFNQAANSSTFTPFKHREFMPHDVDIAKELWFPLKGTKGMVAASEYGVLNVKRKGSSLEIRLSALQPLDTYMEVRTRTRTHFRRDLELSTLDLYAETLNIEGDQEIQVVIGDLLLVYNSDDASAILDRPYEPETAFDWESAYGLYVKGLELEKQRRYTEAHETYLKSFETEATHVPTLSRLGLSYYRMENWEKTLELSKKALAIDTYDGLANYIYGLANTSLGNPADAKSGFSIASQSVGMRTASYTELAKLFMKEGLYVKALEYTHMALTYNAHAISAMELRAILLRKMDHVKEGERVLAKIYEQDATNLTHAFENYFLGTLTQEEVQAKITNELAYESYLEVALQYMAYGAEKEALQILKMSPTHPIVALFMAHLGQGDRKNLLEEVIAMDAEMVFPHRTETAKVLRKFLKKNDHWKFKYYLALQQWSKGNLEEAKKLFLQCGNEPDFVPFYLAKIKLFPGSAETRLEALERAVDLDNKNWRVQLAWIEHYMETDQWKAAKKLTKKALSRYPEKAVLGMRYAKILLQLKEYKAGLNFLETFNVLPFEGATEGRTVYHETCVRLAMQSLLAQDYDAAIFYAQKAKLWPKNLGVGKHYDVDERLDNYLLALAYNKKGEPEEAEKYFERIMSHQTPDYLHESSKLYFQLVVLEKFKRNNQIQELLQKISKELSDNQYLEWAVARYKDADHEAVKKAILSSNEKVHAYDTKFVDEEYVLVSELAEAFSKIVATGE</sequence>
<protein>
    <submittedName>
        <fullName evidence="5">DUF5107 domain-containing protein</fullName>
    </submittedName>
</protein>
<dbReference type="Pfam" id="PF17128">
    <property type="entry name" value="DUF5107"/>
    <property type="match status" value="1"/>
</dbReference>
<proteinExistence type="predicted"/>
<dbReference type="EMBL" id="RQPJ01000003">
    <property type="protein sequence ID" value="RTE54068.1"/>
    <property type="molecule type" value="Genomic_DNA"/>
</dbReference>
<dbReference type="Proteomes" id="UP000267585">
    <property type="component" value="Unassembled WGS sequence"/>
</dbReference>
<feature type="repeat" description="TPR" evidence="3">
    <location>
        <begin position="491"/>
        <end position="524"/>
    </location>
</feature>
<keyword evidence="1" id="KW-0677">Repeat</keyword>
<keyword evidence="2 3" id="KW-0802">TPR repeat</keyword>
<keyword evidence="6" id="KW-1185">Reference proteome</keyword>
<dbReference type="SUPFAM" id="SSF48452">
    <property type="entry name" value="TPR-like"/>
    <property type="match status" value="2"/>
</dbReference>
<dbReference type="RefSeq" id="WP_126162056.1">
    <property type="nucleotide sequence ID" value="NZ_RQPJ01000003.1"/>
</dbReference>
<dbReference type="InterPro" id="IPR011990">
    <property type="entry name" value="TPR-like_helical_dom_sf"/>
</dbReference>
<evidence type="ECO:0000256" key="3">
    <source>
        <dbReference type="PROSITE-ProRule" id="PRU00339"/>
    </source>
</evidence>
<reference evidence="5 6" key="1">
    <citation type="submission" date="2018-11" db="EMBL/GenBank/DDBJ databases">
        <title>Arenibacter aquaticus sp.nov., a marine bacterium isolated from surface seawater in the South China Sea.</title>
        <authorList>
            <person name="Guo J."/>
            <person name="Sun J."/>
        </authorList>
    </citation>
    <scope>NUCLEOTIDE SEQUENCE [LARGE SCALE GENOMIC DNA]</scope>
    <source>
        <strain evidence="5 6">GUO666</strain>
    </source>
</reference>
<evidence type="ECO:0000256" key="1">
    <source>
        <dbReference type="ARBA" id="ARBA00022737"/>
    </source>
</evidence>
<dbReference type="Gene3D" id="1.25.40.10">
    <property type="entry name" value="Tetratricopeptide repeat domain"/>
    <property type="match status" value="2"/>
</dbReference>
<dbReference type="OrthoDB" id="174931at2"/>
<accession>A0A430K4V2</accession>
<dbReference type="PROSITE" id="PS50005">
    <property type="entry name" value="TPR"/>
    <property type="match status" value="1"/>
</dbReference>
<dbReference type="AlphaFoldDB" id="A0A430K4V2"/>
<organism evidence="5 6">
    <name type="scientific">Arenibacter aquaticus</name>
    <dbReference type="NCBI Taxonomy" id="2489054"/>
    <lineage>
        <taxon>Bacteria</taxon>
        <taxon>Pseudomonadati</taxon>
        <taxon>Bacteroidota</taxon>
        <taxon>Flavobacteriia</taxon>
        <taxon>Flavobacteriales</taxon>
        <taxon>Flavobacteriaceae</taxon>
        <taxon>Arenibacter</taxon>
    </lineage>
</organism>
<dbReference type="InterPro" id="IPR033396">
    <property type="entry name" value="DUF5107"/>
</dbReference>
<dbReference type="PANTHER" id="PTHR45586">
    <property type="entry name" value="TPR REPEAT-CONTAINING PROTEIN PA4667"/>
    <property type="match status" value="1"/>
</dbReference>
<dbReference type="InterPro" id="IPR051012">
    <property type="entry name" value="CellSynth/LPSAsmb/PSIAsmb"/>
</dbReference>
<evidence type="ECO:0000256" key="2">
    <source>
        <dbReference type="ARBA" id="ARBA00022803"/>
    </source>
</evidence>
<name>A0A430K4V2_9FLAO</name>
<dbReference type="SMART" id="SM00028">
    <property type="entry name" value="TPR"/>
    <property type="match status" value="6"/>
</dbReference>